<accession>A0A261G3C2</accession>
<dbReference type="Gene3D" id="3.40.190.10">
    <property type="entry name" value="Periplasmic binding protein-like II"/>
    <property type="match status" value="2"/>
</dbReference>
<dbReference type="EMBL" id="MWWZ01000010">
    <property type="protein sequence ID" value="OZG65888.1"/>
    <property type="molecule type" value="Genomic_DNA"/>
</dbReference>
<dbReference type="SUPFAM" id="SSF53850">
    <property type="entry name" value="Periplasmic binding protein-like II"/>
    <property type="match status" value="1"/>
</dbReference>
<dbReference type="AlphaFoldDB" id="A0A261G3C2"/>
<protein>
    <submittedName>
        <fullName evidence="2">ABC transporter substrate-binding protein</fullName>
    </submittedName>
    <submittedName>
        <fullName evidence="3">Extracellular solute-binding protein</fullName>
    </submittedName>
</protein>
<dbReference type="PROSITE" id="PS51257">
    <property type="entry name" value="PROKAR_LIPOPROTEIN"/>
    <property type="match status" value="1"/>
</dbReference>
<dbReference type="KEGG" id="beu:BE0216_05360"/>
<keyword evidence="5" id="KW-1185">Reference proteome</keyword>
<evidence type="ECO:0000313" key="5">
    <source>
        <dbReference type="Proteomes" id="UP000593943"/>
    </source>
</evidence>
<reference evidence="3 5" key="2">
    <citation type="submission" date="2020-10" db="EMBL/GenBank/DDBJ databases">
        <title>Genome sequencing of Bifidobacterium eulemuris_DSMZ_100216.</title>
        <authorList>
            <person name="Kim J."/>
        </authorList>
    </citation>
    <scope>NUCLEOTIDE SEQUENCE [LARGE SCALE GENOMIC DNA]</scope>
    <source>
        <strain evidence="3 5">DSM 100216</strain>
    </source>
</reference>
<evidence type="ECO:0000313" key="2">
    <source>
        <dbReference type="EMBL" id="OZG65888.1"/>
    </source>
</evidence>
<keyword evidence="1" id="KW-0732">Signal</keyword>
<name>A0A261G3C2_9BIFI</name>
<dbReference type="Proteomes" id="UP000593943">
    <property type="component" value="Chromosome"/>
</dbReference>
<dbReference type="EMBL" id="CP062938">
    <property type="protein sequence ID" value="QOL31959.1"/>
    <property type="molecule type" value="Genomic_DNA"/>
</dbReference>
<dbReference type="PANTHER" id="PTHR43649:SF17">
    <property type="entry name" value="ABC TRANSPORTER SOLUTE BINDING PROTEIN-SUGAR TRANSPORT"/>
    <property type="match status" value="1"/>
</dbReference>
<dbReference type="PANTHER" id="PTHR43649">
    <property type="entry name" value="ARABINOSE-BINDING PROTEIN-RELATED"/>
    <property type="match status" value="1"/>
</dbReference>
<proteinExistence type="predicted"/>
<dbReference type="InterPro" id="IPR050490">
    <property type="entry name" value="Bact_solute-bd_prot1"/>
</dbReference>
<dbReference type="Proteomes" id="UP000216057">
    <property type="component" value="Unassembled WGS sequence"/>
</dbReference>
<feature type="chain" id="PRO_5044571802" evidence="1">
    <location>
        <begin position="27"/>
        <end position="545"/>
    </location>
</feature>
<reference evidence="2 4" key="1">
    <citation type="journal article" date="2017" name="BMC Genomics">
        <title>Comparative genomic and phylogenomic analyses of the Bifidobacteriaceae family.</title>
        <authorList>
            <person name="Lugli G.A."/>
            <person name="Milani C."/>
            <person name="Turroni F."/>
            <person name="Duranti S."/>
            <person name="Mancabelli L."/>
            <person name="Mangifesta M."/>
            <person name="Ferrario C."/>
            <person name="Modesto M."/>
            <person name="Mattarelli P."/>
            <person name="Jiri K."/>
            <person name="van Sinderen D."/>
            <person name="Ventura M."/>
        </authorList>
    </citation>
    <scope>NUCLEOTIDE SEQUENCE [LARGE SCALE GENOMIC DNA]</scope>
    <source>
        <strain evidence="2 4">DSM 100216</strain>
    </source>
</reference>
<dbReference type="OrthoDB" id="3225049at2"/>
<evidence type="ECO:0000313" key="3">
    <source>
        <dbReference type="EMBL" id="QOL31959.1"/>
    </source>
</evidence>
<sequence>MSEKRSIVTVSAIICATAMLLSGCGAGNQNTASDGKPIVVVQVVKDARAKKMADMEWTQDLEAACDCHITWQETVSSSWDQQKKAALAAEEVADVTISGFGAGDMAEYGSLFLDLTDELDNMPNLKKLFEAEPYAQAVSTTADGKILGTPAVGRSITARTSNHMFINKQWLDTLGLQVPTTWDELEEVLVAFKTQDPNGNGQADEIPLDFNSPGTGGFGLFQPNVLLASMGIVVGNGPLGMYVEDGIVKNYLTDDRYKDLIVYLNRLWEDGVISSEAFTHDWSKYTSTAKGEEGTAKVGVTWMWTPSDIFGTELADQYITIPSLKAEDGQSETPVWSYNGDDLAYQADRAVVSAKVSNKEAALKVVDAFYSPDISIQARYGSFDTCVKKNGAADYTVLDPADSTKNASDWQFTNSLADGAPGWIGGDMKLELPEQLTEYRAADATYDGDFENVDFNNDVFYANMPMTMDQSRTVSANNTGITQGAMSKFAQWVTKGGVDDEWDEYVASLQKNNLDENIEVYQQVYDSFKKTMAGTGVDLNSLNNE</sequence>
<feature type="signal peptide" evidence="1">
    <location>
        <begin position="1"/>
        <end position="26"/>
    </location>
</feature>
<dbReference type="RefSeq" id="WP_094637319.1">
    <property type="nucleotide sequence ID" value="NZ_CP062938.1"/>
</dbReference>
<evidence type="ECO:0000313" key="4">
    <source>
        <dbReference type="Proteomes" id="UP000216057"/>
    </source>
</evidence>
<gene>
    <name evidence="3" type="ORF">BE0216_05360</name>
    <name evidence="2" type="ORF">BEUL_1786</name>
</gene>
<organism evidence="2 4">
    <name type="scientific">Bifidobacterium eulemuris</name>
    <dbReference type="NCBI Taxonomy" id="1765219"/>
    <lineage>
        <taxon>Bacteria</taxon>
        <taxon>Bacillati</taxon>
        <taxon>Actinomycetota</taxon>
        <taxon>Actinomycetes</taxon>
        <taxon>Bifidobacteriales</taxon>
        <taxon>Bifidobacteriaceae</taxon>
        <taxon>Bifidobacterium</taxon>
    </lineage>
</organism>
<evidence type="ECO:0000256" key="1">
    <source>
        <dbReference type="SAM" id="SignalP"/>
    </source>
</evidence>